<dbReference type="Pfam" id="PF09285">
    <property type="entry name" value="Elong-fact-P_C"/>
    <property type="match status" value="1"/>
</dbReference>
<dbReference type="PANTHER" id="PTHR30053:SF12">
    <property type="entry name" value="ELONGATION FACTOR P (EF-P) FAMILY PROTEIN"/>
    <property type="match status" value="1"/>
</dbReference>
<dbReference type="InterPro" id="IPR008991">
    <property type="entry name" value="Translation_prot_SH3-like_sf"/>
</dbReference>
<dbReference type="PANTHER" id="PTHR30053">
    <property type="entry name" value="ELONGATION FACTOR P"/>
    <property type="match status" value="1"/>
</dbReference>
<dbReference type="GO" id="GO:0043043">
    <property type="term" value="P:peptide biosynthetic process"/>
    <property type="evidence" value="ECO:0007669"/>
    <property type="project" value="InterPro"/>
</dbReference>
<dbReference type="EMBL" id="MZGJ01000031">
    <property type="protein sequence ID" value="OQX50534.1"/>
    <property type="molecule type" value="Genomic_DNA"/>
</dbReference>
<comment type="caution">
    <text evidence="3">The sequence shown here is derived from an EMBL/GenBank/DDBJ whole genome shotgun (WGS) entry which is preliminary data.</text>
</comment>
<dbReference type="FunFam" id="2.40.50.140:FF:000004">
    <property type="entry name" value="Elongation factor P"/>
    <property type="match status" value="1"/>
</dbReference>
<accession>A0A1W9NWR9</accession>
<dbReference type="SMART" id="SM00841">
    <property type="entry name" value="Elong-fact-P_C"/>
    <property type="match status" value="1"/>
</dbReference>
<dbReference type="SUPFAM" id="SSF50249">
    <property type="entry name" value="Nucleic acid-binding proteins"/>
    <property type="match status" value="1"/>
</dbReference>
<dbReference type="InterPro" id="IPR013185">
    <property type="entry name" value="Transl_elong_KOW-like"/>
</dbReference>
<dbReference type="InterPro" id="IPR015365">
    <property type="entry name" value="Elong-fact-P_C"/>
</dbReference>
<dbReference type="PROSITE" id="PS01275">
    <property type="entry name" value="EFP"/>
    <property type="match status" value="1"/>
</dbReference>
<dbReference type="NCBIfam" id="NF001810">
    <property type="entry name" value="PRK00529.1"/>
    <property type="match status" value="1"/>
</dbReference>
<comment type="similarity">
    <text evidence="1">Belongs to the elongation factor P family.</text>
</comment>
<dbReference type="Gene3D" id="2.30.30.30">
    <property type="match status" value="1"/>
</dbReference>
<dbReference type="GO" id="GO:0003746">
    <property type="term" value="F:translation elongation factor activity"/>
    <property type="evidence" value="ECO:0007669"/>
    <property type="project" value="TreeGrafter"/>
</dbReference>
<reference evidence="4" key="1">
    <citation type="submission" date="2017-03" db="EMBL/GenBank/DDBJ databases">
        <title>Novel pathways for hydrocarbon cycling and metabolic interdependencies in hydrothermal sediment communities.</title>
        <authorList>
            <person name="Dombrowski N."/>
            <person name="Seitz K."/>
            <person name="Teske A."/>
            <person name="Baker B."/>
        </authorList>
    </citation>
    <scope>NUCLEOTIDE SEQUENCE [LARGE SCALE GENOMIC DNA]</scope>
</reference>
<dbReference type="InterPro" id="IPR020599">
    <property type="entry name" value="Transl_elong_fac_P/YeiP"/>
</dbReference>
<gene>
    <name evidence="3" type="ORF">B5M47_03745</name>
</gene>
<dbReference type="InterPro" id="IPR012340">
    <property type="entry name" value="NA-bd_OB-fold"/>
</dbReference>
<evidence type="ECO:0000313" key="4">
    <source>
        <dbReference type="Proteomes" id="UP000192520"/>
    </source>
</evidence>
<evidence type="ECO:0000259" key="2">
    <source>
        <dbReference type="SMART" id="SM00841"/>
    </source>
</evidence>
<protein>
    <recommendedName>
        <fullName evidence="2">Elongation factor P C-terminal domain-containing protein</fullName>
    </recommendedName>
</protein>
<proteinExistence type="inferred from homology"/>
<organism evidence="3 4">
    <name type="scientific">candidate division CPR3 bacterium 4484_211</name>
    <dbReference type="NCBI Taxonomy" id="1968527"/>
    <lineage>
        <taxon>Bacteria</taxon>
        <taxon>Bacteria division CPR3</taxon>
    </lineage>
</organism>
<dbReference type="CDD" id="cd05794">
    <property type="entry name" value="S1_EF-P_repeat_2"/>
    <property type="match status" value="1"/>
</dbReference>
<evidence type="ECO:0000256" key="1">
    <source>
        <dbReference type="ARBA" id="ARBA00009479"/>
    </source>
</evidence>
<dbReference type="GO" id="GO:0005829">
    <property type="term" value="C:cytosol"/>
    <property type="evidence" value="ECO:0007669"/>
    <property type="project" value="UniProtKB-ARBA"/>
</dbReference>
<evidence type="ECO:0000313" key="3">
    <source>
        <dbReference type="EMBL" id="OQX50534.1"/>
    </source>
</evidence>
<dbReference type="InterPro" id="IPR014722">
    <property type="entry name" value="Rib_uL2_dom2"/>
</dbReference>
<name>A0A1W9NWR9_UNCC3</name>
<dbReference type="AlphaFoldDB" id="A0A1W9NWR9"/>
<dbReference type="InterPro" id="IPR013852">
    <property type="entry name" value="Transl_elong_P/YeiP_CS"/>
</dbReference>
<dbReference type="STRING" id="1968527.B5M47_03745"/>
<dbReference type="Gene3D" id="2.40.50.140">
    <property type="entry name" value="Nucleic acid-binding proteins"/>
    <property type="match status" value="2"/>
</dbReference>
<dbReference type="Pfam" id="PF08207">
    <property type="entry name" value="EFP_N"/>
    <property type="match status" value="1"/>
</dbReference>
<feature type="domain" description="Elongation factor P C-terminal" evidence="2">
    <location>
        <begin position="134"/>
        <end position="189"/>
    </location>
</feature>
<dbReference type="PIRSF" id="PIRSF005901">
    <property type="entry name" value="EF-P"/>
    <property type="match status" value="1"/>
</dbReference>
<sequence length="192" mass="21551">MSIPVNDLHKDTVFKYQGRIYKVLEYKHKSIARGKADIKIKALNLGNRAIVEVSFKSGQTVEEVACHVQNMDYVYFDERKQQLVLSDPQTKKRVFVPASLLSEEKRKFLTEGAVVRTLVLDEDNIVSVEIPIVVEMEVKETPPSEKGDTAAGGSKPAVLSTGAVVRVPMFIRVGDVIKVNTERGEYMERVRS</sequence>
<dbReference type="Proteomes" id="UP000192520">
    <property type="component" value="Unassembled WGS sequence"/>
</dbReference>
<dbReference type="SUPFAM" id="SSF50104">
    <property type="entry name" value="Translation proteins SH3-like domain"/>
    <property type="match status" value="1"/>
</dbReference>